<evidence type="ECO:0000313" key="1">
    <source>
        <dbReference type="Proteomes" id="UP000050761"/>
    </source>
</evidence>
<organism evidence="1 2">
    <name type="scientific">Heligmosomoides polygyrus</name>
    <name type="common">Parasitic roundworm</name>
    <dbReference type="NCBI Taxonomy" id="6339"/>
    <lineage>
        <taxon>Eukaryota</taxon>
        <taxon>Metazoa</taxon>
        <taxon>Ecdysozoa</taxon>
        <taxon>Nematoda</taxon>
        <taxon>Chromadorea</taxon>
        <taxon>Rhabditida</taxon>
        <taxon>Rhabditina</taxon>
        <taxon>Rhabditomorpha</taxon>
        <taxon>Strongyloidea</taxon>
        <taxon>Heligmosomidae</taxon>
        <taxon>Heligmosomoides</taxon>
    </lineage>
</organism>
<reference evidence="2" key="1">
    <citation type="submission" date="2019-09" db="UniProtKB">
        <authorList>
            <consortium name="WormBaseParasite"/>
        </authorList>
    </citation>
    <scope>IDENTIFICATION</scope>
</reference>
<evidence type="ECO:0000313" key="2">
    <source>
        <dbReference type="WBParaSite" id="HPBE_0000270201-mRNA-1"/>
    </source>
</evidence>
<proteinExistence type="predicted"/>
<dbReference type="Proteomes" id="UP000050761">
    <property type="component" value="Unassembled WGS sequence"/>
</dbReference>
<accession>A0A183F960</accession>
<name>A0A183F960_HELPZ</name>
<dbReference type="WBParaSite" id="HPBE_0000270201-mRNA-1">
    <property type="protein sequence ID" value="HPBE_0000270201-mRNA-1"/>
    <property type="gene ID" value="HPBE_0000270201"/>
</dbReference>
<keyword evidence="1" id="KW-1185">Reference proteome</keyword>
<sequence length="137" mass="16260">LVAAFGEDVTFKLQYERWFQRLVAGDETLEDEEIGRMQRNVDWKSATIMKNNYGNTLEDSDFLKECIDKRFRVQRAFTLNYVKNDDLTVVLATDAYSRMLHPPIITRTSEKKQFWKKSRFARAQQLTVFFDYLVISE</sequence>
<dbReference type="AlphaFoldDB" id="A0A183F960"/>
<protein>
    <submittedName>
        <fullName evidence="2">HTH_48 domain-containing protein</fullName>
    </submittedName>
</protein>